<name>A0AAV9UPP5_9PEZI</name>
<dbReference type="GO" id="GO:0016020">
    <property type="term" value="C:membrane"/>
    <property type="evidence" value="ECO:0007669"/>
    <property type="project" value="InterPro"/>
</dbReference>
<evidence type="ECO:0000256" key="4">
    <source>
        <dbReference type="ARBA" id="ARBA00023136"/>
    </source>
</evidence>
<dbReference type="AlphaFoldDB" id="A0AAV9UPP5"/>
<comment type="subcellular location">
    <subcellularLocation>
        <location evidence="1">Endomembrane system</location>
        <topology evidence="1">Multi-pass membrane protein</topology>
    </subcellularLocation>
</comment>
<dbReference type="Pfam" id="PF04750">
    <property type="entry name" value="Far-17a_AIG1"/>
    <property type="match status" value="1"/>
</dbReference>
<feature type="transmembrane region" description="Helical" evidence="5">
    <location>
        <begin position="202"/>
        <end position="223"/>
    </location>
</feature>
<dbReference type="PANTHER" id="PTHR10989:SF16">
    <property type="entry name" value="AT02829P-RELATED"/>
    <property type="match status" value="1"/>
</dbReference>
<comment type="caution">
    <text evidence="6">The sequence shown here is derived from an EMBL/GenBank/DDBJ whole genome shotgun (WGS) entry which is preliminary data.</text>
</comment>
<dbReference type="PANTHER" id="PTHR10989">
    <property type="entry name" value="ANDROGEN-INDUCED PROTEIN 1-RELATED"/>
    <property type="match status" value="1"/>
</dbReference>
<evidence type="ECO:0000313" key="7">
    <source>
        <dbReference type="Proteomes" id="UP001375240"/>
    </source>
</evidence>
<keyword evidence="3 5" id="KW-1133">Transmembrane helix</keyword>
<reference evidence="6 7" key="1">
    <citation type="submission" date="2019-10" db="EMBL/GenBank/DDBJ databases">
        <authorList>
            <person name="Palmer J.M."/>
        </authorList>
    </citation>
    <scope>NUCLEOTIDE SEQUENCE [LARGE SCALE GENOMIC DNA]</scope>
    <source>
        <strain evidence="6 7">TWF696</strain>
    </source>
</reference>
<dbReference type="GO" id="GO:0012505">
    <property type="term" value="C:endomembrane system"/>
    <property type="evidence" value="ECO:0007669"/>
    <property type="project" value="UniProtKB-SubCell"/>
</dbReference>
<gene>
    <name evidence="6" type="ORF">TWF696_007715</name>
</gene>
<evidence type="ECO:0000256" key="5">
    <source>
        <dbReference type="SAM" id="Phobius"/>
    </source>
</evidence>
<feature type="transmembrane region" description="Helical" evidence="5">
    <location>
        <begin position="139"/>
        <end position="157"/>
    </location>
</feature>
<dbReference type="EMBL" id="JAVHNQ010000006">
    <property type="protein sequence ID" value="KAK6344069.1"/>
    <property type="molecule type" value="Genomic_DNA"/>
</dbReference>
<feature type="transmembrane region" description="Helical" evidence="5">
    <location>
        <begin position="99"/>
        <end position="119"/>
    </location>
</feature>
<accession>A0AAV9UPP5</accession>
<evidence type="ECO:0000256" key="2">
    <source>
        <dbReference type="ARBA" id="ARBA00022692"/>
    </source>
</evidence>
<sequence length="250" mass="27708">MGAGTAAVEAMRPAVKRHPLQRLESPSRTVSAVIHIIGIADFIGCFRYLVWFPTHINDSTGWHFQYLTIIGLSLASVTFVLGLLSDVLLSPKLFAWKNLFSVCGAPMEVLIAILYWGISSIDRTLVVPPEMHIDIVTDLMFHLVPPVLMFLDLMLLSPPWTIKALPAFGLSGFIAVGYWVWIDYCYSYNGFYPYPLFELLDTPARAALFAGSAVTMAVMTLALKSAYGALNGFHAMEVAGKPYMPRDKKE</sequence>
<evidence type="ECO:0000256" key="3">
    <source>
        <dbReference type="ARBA" id="ARBA00022989"/>
    </source>
</evidence>
<keyword evidence="7" id="KW-1185">Reference proteome</keyword>
<organism evidence="6 7">
    <name type="scientific">Orbilia brochopaga</name>
    <dbReference type="NCBI Taxonomy" id="3140254"/>
    <lineage>
        <taxon>Eukaryota</taxon>
        <taxon>Fungi</taxon>
        <taxon>Dikarya</taxon>
        <taxon>Ascomycota</taxon>
        <taxon>Pezizomycotina</taxon>
        <taxon>Orbiliomycetes</taxon>
        <taxon>Orbiliales</taxon>
        <taxon>Orbiliaceae</taxon>
        <taxon>Orbilia</taxon>
    </lineage>
</organism>
<evidence type="ECO:0000256" key="1">
    <source>
        <dbReference type="ARBA" id="ARBA00004127"/>
    </source>
</evidence>
<dbReference type="InterPro" id="IPR006838">
    <property type="entry name" value="ADTRP_AIG1"/>
</dbReference>
<feature type="transmembrane region" description="Helical" evidence="5">
    <location>
        <begin position="164"/>
        <end position="182"/>
    </location>
</feature>
<dbReference type="Proteomes" id="UP001375240">
    <property type="component" value="Unassembled WGS sequence"/>
</dbReference>
<proteinExistence type="predicted"/>
<evidence type="ECO:0008006" key="8">
    <source>
        <dbReference type="Google" id="ProtNLM"/>
    </source>
</evidence>
<keyword evidence="2 5" id="KW-0812">Transmembrane</keyword>
<keyword evidence="4 5" id="KW-0472">Membrane</keyword>
<feature type="transmembrane region" description="Helical" evidence="5">
    <location>
        <begin position="64"/>
        <end position="87"/>
    </location>
</feature>
<feature type="transmembrane region" description="Helical" evidence="5">
    <location>
        <begin position="32"/>
        <end position="52"/>
    </location>
</feature>
<evidence type="ECO:0000313" key="6">
    <source>
        <dbReference type="EMBL" id="KAK6344069.1"/>
    </source>
</evidence>
<protein>
    <recommendedName>
        <fullName evidence="8">Integral membrane protein</fullName>
    </recommendedName>
</protein>